<reference evidence="1" key="1">
    <citation type="submission" date="2022-02" db="EMBL/GenBank/DDBJ databases">
        <title>Plant Genome Project.</title>
        <authorList>
            <person name="Zhang R.-G."/>
        </authorList>
    </citation>
    <scope>NUCLEOTIDE SEQUENCE</scope>
    <source>
        <strain evidence="1">AT1</strain>
    </source>
</reference>
<dbReference type="EMBL" id="CM046397">
    <property type="protein sequence ID" value="KAI8536866.1"/>
    <property type="molecule type" value="Genomic_DNA"/>
</dbReference>
<proteinExistence type="predicted"/>
<accession>A0ACC0M7X2</accession>
<evidence type="ECO:0000313" key="1">
    <source>
        <dbReference type="EMBL" id="KAI8536866.1"/>
    </source>
</evidence>
<gene>
    <name evidence="1" type="ORF">RHMOL_Rhmol10G0289600</name>
</gene>
<protein>
    <submittedName>
        <fullName evidence="1">Uncharacterized protein</fullName>
    </submittedName>
</protein>
<sequence length="99" mass="11529">MSTISELCRGLVETKKSLNYYLIERLIRLVATLPVTTVTAERAFSAMKIVKTDLRNKMEDDFLVDSMIIFIERELVEDNTADSIIDDFYSLKHRRVQLK</sequence>
<keyword evidence="2" id="KW-1185">Reference proteome</keyword>
<comment type="caution">
    <text evidence="1">The sequence shown here is derived from an EMBL/GenBank/DDBJ whole genome shotgun (WGS) entry which is preliminary data.</text>
</comment>
<evidence type="ECO:0000313" key="2">
    <source>
        <dbReference type="Proteomes" id="UP001062846"/>
    </source>
</evidence>
<organism evidence="1 2">
    <name type="scientific">Rhododendron molle</name>
    <name type="common">Chinese azalea</name>
    <name type="synonym">Azalea mollis</name>
    <dbReference type="NCBI Taxonomy" id="49168"/>
    <lineage>
        <taxon>Eukaryota</taxon>
        <taxon>Viridiplantae</taxon>
        <taxon>Streptophyta</taxon>
        <taxon>Embryophyta</taxon>
        <taxon>Tracheophyta</taxon>
        <taxon>Spermatophyta</taxon>
        <taxon>Magnoliopsida</taxon>
        <taxon>eudicotyledons</taxon>
        <taxon>Gunneridae</taxon>
        <taxon>Pentapetalae</taxon>
        <taxon>asterids</taxon>
        <taxon>Ericales</taxon>
        <taxon>Ericaceae</taxon>
        <taxon>Ericoideae</taxon>
        <taxon>Rhodoreae</taxon>
        <taxon>Rhododendron</taxon>
    </lineage>
</organism>
<name>A0ACC0M7X2_RHOML</name>
<dbReference type="Proteomes" id="UP001062846">
    <property type="component" value="Chromosome 10"/>
</dbReference>